<name>A0A5B7EC21_PORTR</name>
<protein>
    <submittedName>
        <fullName evidence="2">Uncharacterized protein</fullName>
    </submittedName>
</protein>
<evidence type="ECO:0000313" key="3">
    <source>
        <dbReference type="Proteomes" id="UP000324222"/>
    </source>
</evidence>
<proteinExistence type="predicted"/>
<keyword evidence="3" id="KW-1185">Reference proteome</keyword>
<reference evidence="2 3" key="1">
    <citation type="submission" date="2019-05" db="EMBL/GenBank/DDBJ databases">
        <title>Another draft genome of Portunus trituberculatus and its Hox gene families provides insights of decapod evolution.</title>
        <authorList>
            <person name="Jeong J.-H."/>
            <person name="Song I."/>
            <person name="Kim S."/>
            <person name="Choi T."/>
            <person name="Kim D."/>
            <person name="Ryu S."/>
            <person name="Kim W."/>
        </authorList>
    </citation>
    <scope>NUCLEOTIDE SEQUENCE [LARGE SCALE GENOMIC DNA]</scope>
    <source>
        <tissue evidence="2">Muscle</tissue>
    </source>
</reference>
<evidence type="ECO:0000313" key="2">
    <source>
        <dbReference type="EMBL" id="MPC30915.1"/>
    </source>
</evidence>
<evidence type="ECO:0000256" key="1">
    <source>
        <dbReference type="SAM" id="MobiDB-lite"/>
    </source>
</evidence>
<comment type="caution">
    <text evidence="2">The sequence shown here is derived from an EMBL/GenBank/DDBJ whole genome shotgun (WGS) entry which is preliminary data.</text>
</comment>
<gene>
    <name evidence="2" type="ORF">E2C01_024186</name>
</gene>
<sequence length="149" mass="15590">MERAAATHRGEVRVSSERGATRVQCSSLSLHLQLICLPSAVTRSRGVVRHGGCQGSRVTAPSPEAADDLGGARRSPHAAPMIVARVRGGAECGRVGAPTSVPLVQGRNHSRPSGGNLWLYLIVMPERVDGGLILVGQLIVVVDVILGSF</sequence>
<accession>A0A5B7EC21</accession>
<dbReference type="AlphaFoldDB" id="A0A5B7EC21"/>
<dbReference type="Proteomes" id="UP000324222">
    <property type="component" value="Unassembled WGS sequence"/>
</dbReference>
<organism evidence="2 3">
    <name type="scientific">Portunus trituberculatus</name>
    <name type="common">Swimming crab</name>
    <name type="synonym">Neptunus trituberculatus</name>
    <dbReference type="NCBI Taxonomy" id="210409"/>
    <lineage>
        <taxon>Eukaryota</taxon>
        <taxon>Metazoa</taxon>
        <taxon>Ecdysozoa</taxon>
        <taxon>Arthropoda</taxon>
        <taxon>Crustacea</taxon>
        <taxon>Multicrustacea</taxon>
        <taxon>Malacostraca</taxon>
        <taxon>Eumalacostraca</taxon>
        <taxon>Eucarida</taxon>
        <taxon>Decapoda</taxon>
        <taxon>Pleocyemata</taxon>
        <taxon>Brachyura</taxon>
        <taxon>Eubrachyura</taxon>
        <taxon>Portunoidea</taxon>
        <taxon>Portunidae</taxon>
        <taxon>Portuninae</taxon>
        <taxon>Portunus</taxon>
    </lineage>
</organism>
<feature type="region of interest" description="Disordered" evidence="1">
    <location>
        <begin position="51"/>
        <end position="74"/>
    </location>
</feature>
<dbReference type="EMBL" id="VSRR010002337">
    <property type="protein sequence ID" value="MPC30915.1"/>
    <property type="molecule type" value="Genomic_DNA"/>
</dbReference>